<name>A0AA87RCT3_9MICO</name>
<evidence type="ECO:0000313" key="1">
    <source>
        <dbReference type="EMBL" id="GEK80332.1"/>
    </source>
</evidence>
<accession>A0AA87RCT3</accession>
<evidence type="ECO:0008006" key="3">
    <source>
        <dbReference type="Google" id="ProtNLM"/>
    </source>
</evidence>
<sequence length="240" mass="26452">MLRDTEGIMPAESTNDDVGEWVERWLSSPRFAVYLNAAGNDRDAALALYERNARLGSALSHDLAHLEVGLRNAYDGALTEHLELPRHWTACGDQVFAPVLRTRKRGSRGKVTVDINARPRASLDRAIREAGGRKAPPGKVIAQLTFGFWRYLTSAAHEVTLWRPALHHAYPAGTSRSDVDARIGRLHELRNRVAHHEPLLGLDAPSLHVDLLEIATLLSPQLGSYVAESSIVPGLLTARE</sequence>
<evidence type="ECO:0000313" key="2">
    <source>
        <dbReference type="Proteomes" id="UP000321749"/>
    </source>
</evidence>
<dbReference type="AlphaFoldDB" id="A0AA87RCT3"/>
<protein>
    <recommendedName>
        <fullName evidence="3">Abi-like protein</fullName>
    </recommendedName>
</protein>
<organism evidence="1 2">
    <name type="scientific">Agrococcus baldri</name>
    <dbReference type="NCBI Taxonomy" id="153730"/>
    <lineage>
        <taxon>Bacteria</taxon>
        <taxon>Bacillati</taxon>
        <taxon>Actinomycetota</taxon>
        <taxon>Actinomycetes</taxon>
        <taxon>Micrococcales</taxon>
        <taxon>Microbacteriaceae</taxon>
        <taxon>Agrococcus</taxon>
    </lineage>
</organism>
<dbReference type="Proteomes" id="UP000321749">
    <property type="component" value="Unassembled WGS sequence"/>
</dbReference>
<dbReference type="EMBL" id="BJUU01000009">
    <property type="protein sequence ID" value="GEK80332.1"/>
    <property type="molecule type" value="Genomic_DNA"/>
</dbReference>
<proteinExistence type="predicted"/>
<reference evidence="1 2" key="1">
    <citation type="submission" date="2019-07" db="EMBL/GenBank/DDBJ databases">
        <title>Whole genome shotgun sequence of Agrococcus baldri NBRC 103055.</title>
        <authorList>
            <person name="Hosoyama A."/>
            <person name="Uohara A."/>
            <person name="Ohji S."/>
            <person name="Ichikawa N."/>
        </authorList>
    </citation>
    <scope>NUCLEOTIDE SEQUENCE [LARGE SCALE GENOMIC DNA]</scope>
    <source>
        <strain evidence="1 2">NBRC 103055</strain>
    </source>
</reference>
<comment type="caution">
    <text evidence="1">The sequence shown here is derived from an EMBL/GenBank/DDBJ whole genome shotgun (WGS) entry which is preliminary data.</text>
</comment>
<gene>
    <name evidence="1" type="ORF">ABA31_16830</name>
</gene>
<keyword evidence="2" id="KW-1185">Reference proteome</keyword>